<feature type="transmembrane region" description="Helical" evidence="8">
    <location>
        <begin position="44"/>
        <end position="65"/>
    </location>
</feature>
<evidence type="ECO:0000256" key="3">
    <source>
        <dbReference type="ARBA" id="ARBA00022448"/>
    </source>
</evidence>
<organism evidence="10 11">
    <name type="scientific">Aureibacillus halotolerans</name>
    <dbReference type="NCBI Taxonomy" id="1508390"/>
    <lineage>
        <taxon>Bacteria</taxon>
        <taxon>Bacillati</taxon>
        <taxon>Bacillota</taxon>
        <taxon>Bacilli</taxon>
        <taxon>Bacillales</taxon>
        <taxon>Bacillaceae</taxon>
        <taxon>Aureibacillus</taxon>
    </lineage>
</organism>
<evidence type="ECO:0000313" key="11">
    <source>
        <dbReference type="Proteomes" id="UP000295632"/>
    </source>
</evidence>
<comment type="caution">
    <text evidence="10">The sequence shown here is derived from an EMBL/GenBank/DDBJ whole genome shotgun (WGS) entry which is preliminary data.</text>
</comment>
<feature type="transmembrane region" description="Helical" evidence="8">
    <location>
        <begin position="292"/>
        <end position="312"/>
    </location>
</feature>
<keyword evidence="3" id="KW-0813">Transport</keyword>
<dbReference type="GO" id="GO:0015112">
    <property type="term" value="F:nitrate transmembrane transporter activity"/>
    <property type="evidence" value="ECO:0007669"/>
    <property type="project" value="InterPro"/>
</dbReference>
<feature type="transmembrane region" description="Helical" evidence="8">
    <location>
        <begin position="203"/>
        <end position="227"/>
    </location>
</feature>
<keyword evidence="7 8" id="KW-0472">Membrane</keyword>
<proteinExistence type="inferred from homology"/>
<dbReference type="InterPro" id="IPR011701">
    <property type="entry name" value="MFS"/>
</dbReference>
<dbReference type="InterPro" id="IPR044772">
    <property type="entry name" value="NO3_transporter"/>
</dbReference>
<feature type="transmembrane region" description="Helical" evidence="8">
    <location>
        <begin position="72"/>
        <end position="91"/>
    </location>
</feature>
<protein>
    <submittedName>
        <fullName evidence="10">NNP family nitrate/nitrite transporter-like MFS transporter</fullName>
    </submittedName>
</protein>
<keyword evidence="4 8" id="KW-0812">Transmembrane</keyword>
<feature type="transmembrane region" description="Helical" evidence="8">
    <location>
        <begin position="355"/>
        <end position="376"/>
    </location>
</feature>
<dbReference type="SUPFAM" id="SSF103473">
    <property type="entry name" value="MFS general substrate transporter"/>
    <property type="match status" value="1"/>
</dbReference>
<dbReference type="PROSITE" id="PS50850">
    <property type="entry name" value="MFS"/>
    <property type="match status" value="1"/>
</dbReference>
<name>A0A4R6UAU7_9BACI</name>
<dbReference type="GO" id="GO:0005886">
    <property type="term" value="C:plasma membrane"/>
    <property type="evidence" value="ECO:0007669"/>
    <property type="project" value="UniProtKB-SubCell"/>
</dbReference>
<dbReference type="RefSeq" id="WP_133578834.1">
    <property type="nucleotide sequence ID" value="NZ_SNYJ01000001.1"/>
</dbReference>
<feature type="transmembrane region" description="Helical" evidence="8">
    <location>
        <begin position="269"/>
        <end position="286"/>
    </location>
</feature>
<dbReference type="Proteomes" id="UP000295632">
    <property type="component" value="Unassembled WGS sequence"/>
</dbReference>
<feature type="transmembrane region" description="Helical" evidence="8">
    <location>
        <begin position="324"/>
        <end position="343"/>
    </location>
</feature>
<accession>A0A4R6UAU7</accession>
<evidence type="ECO:0000313" key="10">
    <source>
        <dbReference type="EMBL" id="TDQ43022.1"/>
    </source>
</evidence>
<dbReference type="InterPro" id="IPR020846">
    <property type="entry name" value="MFS_dom"/>
</dbReference>
<comment type="subcellular location">
    <subcellularLocation>
        <location evidence="1">Cell membrane</location>
        <topology evidence="1">Multi-pass membrane protein</topology>
    </subcellularLocation>
</comment>
<dbReference type="PANTHER" id="PTHR23515">
    <property type="entry name" value="HIGH-AFFINITY NITRATE TRANSPORTER 2.3"/>
    <property type="match status" value="1"/>
</dbReference>
<dbReference type="Pfam" id="PF07690">
    <property type="entry name" value="MFS_1"/>
    <property type="match status" value="1"/>
</dbReference>
<dbReference type="GO" id="GO:0042128">
    <property type="term" value="P:nitrate assimilation"/>
    <property type="evidence" value="ECO:0007669"/>
    <property type="project" value="UniProtKB-KW"/>
</dbReference>
<evidence type="ECO:0000256" key="5">
    <source>
        <dbReference type="ARBA" id="ARBA00022989"/>
    </source>
</evidence>
<dbReference type="CDD" id="cd17341">
    <property type="entry name" value="MFS_NRT2_like"/>
    <property type="match status" value="1"/>
</dbReference>
<dbReference type="Gene3D" id="1.20.1250.20">
    <property type="entry name" value="MFS general substrate transporter like domains"/>
    <property type="match status" value="1"/>
</dbReference>
<dbReference type="AlphaFoldDB" id="A0A4R6UAU7"/>
<sequence length="402" mass="43873">MVRQAWQLPLQTLNLIAAFMVWSLLSALLPFIRDDVQVADEHMSLLIATPVVLGSILRIPFGYYASLFGARVLFIVSFLMLVPPVYLLSSATTVPSLFVSGLLLGVAGAVFSIGVTSLPKYYPRDRHGLVNGIYGVGNIGTAVTTFCAPVIASSIGWERTIWLYLPLLTLFVLLNVIAGDRHEPRVRTGIKHQLVKVYRNEKLWLLSLVYFITFGAFVAFSVFLPIHLVTVFNLANVDAGMRTAGFIACATLLRPLGGWLADRFLPLRLLLGIIAGFVVMALLLALSTTLVWFTVGCLAIACLSGLGNGIVFKLVPYYFQEQAGIVNGVVSMMGGLGGVFPPLVLGGVKALTGDYAIAFMLLSQTSLAALVFILWLHKVDRTKEITKKQHRFMLSESALHDK</sequence>
<dbReference type="OrthoDB" id="9773404at2"/>
<gene>
    <name evidence="10" type="ORF">EV213_101454</name>
</gene>
<evidence type="ECO:0000256" key="2">
    <source>
        <dbReference type="ARBA" id="ARBA00008432"/>
    </source>
</evidence>
<feature type="domain" description="Major facilitator superfamily (MFS) profile" evidence="9">
    <location>
        <begin position="1"/>
        <end position="381"/>
    </location>
</feature>
<feature type="transmembrane region" description="Helical" evidence="8">
    <location>
        <begin position="12"/>
        <end position="32"/>
    </location>
</feature>
<evidence type="ECO:0000259" key="9">
    <source>
        <dbReference type="PROSITE" id="PS50850"/>
    </source>
</evidence>
<feature type="transmembrane region" description="Helical" evidence="8">
    <location>
        <begin position="161"/>
        <end position="178"/>
    </location>
</feature>
<feature type="transmembrane region" description="Helical" evidence="8">
    <location>
        <begin position="239"/>
        <end position="257"/>
    </location>
</feature>
<reference evidence="10 11" key="1">
    <citation type="submission" date="2019-03" db="EMBL/GenBank/DDBJ databases">
        <title>Genomic Encyclopedia of Type Strains, Phase IV (KMG-IV): sequencing the most valuable type-strain genomes for metagenomic binning, comparative biology and taxonomic classification.</title>
        <authorList>
            <person name="Goeker M."/>
        </authorList>
    </citation>
    <scope>NUCLEOTIDE SEQUENCE [LARGE SCALE GENOMIC DNA]</scope>
    <source>
        <strain evidence="10 11">DSM 28697</strain>
    </source>
</reference>
<evidence type="ECO:0000256" key="7">
    <source>
        <dbReference type="ARBA" id="ARBA00023136"/>
    </source>
</evidence>
<keyword evidence="6" id="KW-0534">Nitrate assimilation</keyword>
<feature type="transmembrane region" description="Helical" evidence="8">
    <location>
        <begin position="130"/>
        <end position="155"/>
    </location>
</feature>
<evidence type="ECO:0000256" key="6">
    <source>
        <dbReference type="ARBA" id="ARBA00023063"/>
    </source>
</evidence>
<feature type="transmembrane region" description="Helical" evidence="8">
    <location>
        <begin position="97"/>
        <end position="118"/>
    </location>
</feature>
<evidence type="ECO:0000256" key="8">
    <source>
        <dbReference type="SAM" id="Phobius"/>
    </source>
</evidence>
<comment type="similarity">
    <text evidence="2">Belongs to the major facilitator superfamily. Nitrate/nitrite porter (TC 2.A.1.8) family.</text>
</comment>
<evidence type="ECO:0000256" key="1">
    <source>
        <dbReference type="ARBA" id="ARBA00004651"/>
    </source>
</evidence>
<keyword evidence="5 8" id="KW-1133">Transmembrane helix</keyword>
<dbReference type="EMBL" id="SNYJ01000001">
    <property type="protein sequence ID" value="TDQ43022.1"/>
    <property type="molecule type" value="Genomic_DNA"/>
</dbReference>
<dbReference type="InterPro" id="IPR036259">
    <property type="entry name" value="MFS_trans_sf"/>
</dbReference>
<evidence type="ECO:0000256" key="4">
    <source>
        <dbReference type="ARBA" id="ARBA00022692"/>
    </source>
</evidence>
<keyword evidence="11" id="KW-1185">Reference proteome</keyword>